<dbReference type="PROSITE" id="PS51164">
    <property type="entry name" value="CBM1_2"/>
    <property type="match status" value="1"/>
</dbReference>
<evidence type="ECO:0000256" key="3">
    <source>
        <dbReference type="SAM" id="SignalP"/>
    </source>
</evidence>
<evidence type="ECO:0000256" key="1">
    <source>
        <dbReference type="ARBA" id="ARBA00022729"/>
    </source>
</evidence>
<keyword evidence="6" id="KW-1185">Reference proteome</keyword>
<dbReference type="AlphaFoldDB" id="A0A9P3LJU5"/>
<accession>A0A9P3LJU5</accession>
<gene>
    <name evidence="5" type="ORF">PsYK624_139890</name>
</gene>
<dbReference type="Pfam" id="PF00734">
    <property type="entry name" value="CBM_1"/>
    <property type="match status" value="1"/>
</dbReference>
<name>A0A9P3LJU5_9APHY</name>
<dbReference type="Proteomes" id="UP000703269">
    <property type="component" value="Unassembled WGS sequence"/>
</dbReference>
<dbReference type="GO" id="GO:0005975">
    <property type="term" value="P:carbohydrate metabolic process"/>
    <property type="evidence" value="ECO:0007669"/>
    <property type="project" value="InterPro"/>
</dbReference>
<dbReference type="SMART" id="SM00236">
    <property type="entry name" value="fCBD"/>
    <property type="match status" value="1"/>
</dbReference>
<dbReference type="GO" id="GO:0005576">
    <property type="term" value="C:extracellular region"/>
    <property type="evidence" value="ECO:0007669"/>
    <property type="project" value="InterPro"/>
</dbReference>
<feature type="signal peptide" evidence="3">
    <location>
        <begin position="1"/>
        <end position="18"/>
    </location>
</feature>
<evidence type="ECO:0000313" key="6">
    <source>
        <dbReference type="Proteomes" id="UP000703269"/>
    </source>
</evidence>
<reference evidence="5 6" key="1">
    <citation type="submission" date="2021-08" db="EMBL/GenBank/DDBJ databases">
        <title>Draft Genome Sequence of Phanerochaete sordida strain YK-624.</title>
        <authorList>
            <person name="Mori T."/>
            <person name="Dohra H."/>
            <person name="Suzuki T."/>
            <person name="Kawagishi H."/>
            <person name="Hirai H."/>
        </authorList>
    </citation>
    <scope>NUCLEOTIDE SEQUENCE [LARGE SCALE GENOMIC DNA]</scope>
    <source>
        <strain evidence="5 6">YK-624</strain>
    </source>
</reference>
<organism evidence="5 6">
    <name type="scientific">Phanerochaete sordida</name>
    <dbReference type="NCBI Taxonomy" id="48140"/>
    <lineage>
        <taxon>Eukaryota</taxon>
        <taxon>Fungi</taxon>
        <taxon>Dikarya</taxon>
        <taxon>Basidiomycota</taxon>
        <taxon>Agaricomycotina</taxon>
        <taxon>Agaricomycetes</taxon>
        <taxon>Polyporales</taxon>
        <taxon>Phanerochaetaceae</taxon>
        <taxon>Phanerochaete</taxon>
    </lineage>
</organism>
<dbReference type="InterPro" id="IPR035971">
    <property type="entry name" value="CBD_sf"/>
</dbReference>
<dbReference type="GO" id="GO:0030248">
    <property type="term" value="F:cellulose binding"/>
    <property type="evidence" value="ECO:0007669"/>
    <property type="project" value="InterPro"/>
</dbReference>
<proteinExistence type="predicted"/>
<protein>
    <submittedName>
        <fullName evidence="5">Carbohydrate-binding module family 1 protein</fullName>
    </submittedName>
</protein>
<dbReference type="EMBL" id="BPQB01000076">
    <property type="protein sequence ID" value="GJE97768.1"/>
    <property type="molecule type" value="Genomic_DNA"/>
</dbReference>
<sequence>MLFANGLVVASLLAAASAQFAQPWNKCGGEYYTGPTVCVDGWTCVYQNPYNSQCLQIASSSSDASSLASSSASS</sequence>
<dbReference type="PROSITE" id="PS00562">
    <property type="entry name" value="CBM1_1"/>
    <property type="match status" value="1"/>
</dbReference>
<dbReference type="GO" id="GO:0016787">
    <property type="term" value="F:hydrolase activity"/>
    <property type="evidence" value="ECO:0007669"/>
    <property type="project" value="UniProtKB-KW"/>
</dbReference>
<dbReference type="InterPro" id="IPR000254">
    <property type="entry name" value="CBD"/>
</dbReference>
<comment type="caution">
    <text evidence="5">The sequence shown here is derived from an EMBL/GenBank/DDBJ whole genome shotgun (WGS) entry which is preliminary data.</text>
</comment>
<dbReference type="OrthoDB" id="2119228at2759"/>
<keyword evidence="1 3" id="KW-0732">Signal</keyword>
<evidence type="ECO:0000256" key="2">
    <source>
        <dbReference type="ARBA" id="ARBA00022801"/>
    </source>
</evidence>
<evidence type="ECO:0000259" key="4">
    <source>
        <dbReference type="PROSITE" id="PS51164"/>
    </source>
</evidence>
<feature type="domain" description="CBM1" evidence="4">
    <location>
        <begin position="19"/>
        <end position="55"/>
    </location>
</feature>
<dbReference type="SUPFAM" id="SSF57180">
    <property type="entry name" value="Cellulose-binding domain"/>
    <property type="match status" value="1"/>
</dbReference>
<evidence type="ECO:0000313" key="5">
    <source>
        <dbReference type="EMBL" id="GJE97768.1"/>
    </source>
</evidence>
<feature type="chain" id="PRO_5040199773" evidence="3">
    <location>
        <begin position="19"/>
        <end position="74"/>
    </location>
</feature>
<keyword evidence="2" id="KW-0378">Hydrolase</keyword>